<reference evidence="2" key="1">
    <citation type="submission" date="2023-06" db="EMBL/GenBank/DDBJ databases">
        <title>Genome-scale phylogeny and comparative genomics of the fungal order Sordariales.</title>
        <authorList>
            <consortium name="Lawrence Berkeley National Laboratory"/>
            <person name="Hensen N."/>
            <person name="Bonometti L."/>
            <person name="Westerberg I."/>
            <person name="Brannstrom I.O."/>
            <person name="Guillou S."/>
            <person name="Cros-Aarteil S."/>
            <person name="Calhoun S."/>
            <person name="Haridas S."/>
            <person name="Kuo A."/>
            <person name="Mondo S."/>
            <person name="Pangilinan J."/>
            <person name="Riley R."/>
            <person name="Labutti K."/>
            <person name="Andreopoulos B."/>
            <person name="Lipzen A."/>
            <person name="Chen C."/>
            <person name="Yanf M."/>
            <person name="Daum C."/>
            <person name="Ng V."/>
            <person name="Clum A."/>
            <person name="Steindorff A."/>
            <person name="Ohm R."/>
            <person name="Martin F."/>
            <person name="Silar P."/>
            <person name="Natvig D."/>
            <person name="Lalanne C."/>
            <person name="Gautier V."/>
            <person name="Ament-Velasquez S.L."/>
            <person name="Kruys A."/>
            <person name="Hutchinson M.I."/>
            <person name="Powell A.J."/>
            <person name="Barry K."/>
            <person name="Miller A.N."/>
            <person name="Grigoriev I.V."/>
            <person name="Debuchy R."/>
            <person name="Gladieux P."/>
            <person name="Thoren M.H."/>
            <person name="Johannesson H."/>
        </authorList>
    </citation>
    <scope>NUCLEOTIDE SEQUENCE</scope>
    <source>
        <strain evidence="2">8032-3</strain>
    </source>
</reference>
<protein>
    <submittedName>
        <fullName evidence="2">Uncharacterized protein</fullName>
    </submittedName>
</protein>
<feature type="compositionally biased region" description="Polar residues" evidence="1">
    <location>
        <begin position="451"/>
        <end position="460"/>
    </location>
</feature>
<dbReference type="AlphaFoldDB" id="A0AAJ0BZ23"/>
<gene>
    <name evidence="2" type="ORF">QBC33DRAFT_134261</name>
</gene>
<evidence type="ECO:0000256" key="1">
    <source>
        <dbReference type="SAM" id="MobiDB-lite"/>
    </source>
</evidence>
<feature type="compositionally biased region" description="Low complexity" evidence="1">
    <location>
        <begin position="295"/>
        <end position="305"/>
    </location>
</feature>
<keyword evidence="3" id="KW-1185">Reference proteome</keyword>
<dbReference type="RefSeq" id="XP_060281967.1">
    <property type="nucleotide sequence ID" value="XM_060422073.1"/>
</dbReference>
<evidence type="ECO:0000313" key="2">
    <source>
        <dbReference type="EMBL" id="KAK1765754.1"/>
    </source>
</evidence>
<dbReference type="Proteomes" id="UP001244011">
    <property type="component" value="Unassembled WGS sequence"/>
</dbReference>
<name>A0AAJ0BZ23_9PEZI</name>
<proteinExistence type="predicted"/>
<accession>A0AAJ0BZ23</accession>
<feature type="region of interest" description="Disordered" evidence="1">
    <location>
        <begin position="252"/>
        <end position="310"/>
    </location>
</feature>
<dbReference type="GeneID" id="85305260"/>
<feature type="region of interest" description="Disordered" evidence="1">
    <location>
        <begin position="346"/>
        <end position="480"/>
    </location>
</feature>
<feature type="compositionally biased region" description="Basic residues" evidence="1">
    <location>
        <begin position="471"/>
        <end position="480"/>
    </location>
</feature>
<dbReference type="EMBL" id="MU839014">
    <property type="protein sequence ID" value="KAK1765754.1"/>
    <property type="molecule type" value="Genomic_DNA"/>
</dbReference>
<feature type="compositionally biased region" description="Basic and acidic residues" evidence="1">
    <location>
        <begin position="346"/>
        <end position="363"/>
    </location>
</feature>
<sequence>MLDENLPTFHFRPSADSALSSIVYLTQYGSDPTPEYVLRRADPSQPGGRNKYAVALCSPVGADIVYAEVDVAPEWTQPTLSAAEIRAQSGAAPPPPVPVVPDAFSVLLYNPDQAVAFKLVPGGWNKSDSWEFEMPTQSFKVPSASELDRQQQTGGPVDLVPRIMFRWKKDGRLTKDMTCYMTGKSLGGNKSKEPDITVALFKAGKDSAMTIYQPNLQRVEVEDMKGLEVVLLLAAEVIRDLYLAPRHDVFNTAGSAPGAVTDGRRRTSSRPGTAPSPVGATMSGALGNLPPGGMATTATTSAQAADVEAETRRLQAMVEREQREEREREKRDRAEQKRIKKMLDEEDKERRRREAEVAKETERLRKKYGTEGQDLPSTNTVASPPLPPRSWAGVGTPPRPVSVGPVPNGYGAPSYGWGGPAAASPPPPQGGPPGQGWRRNGSGGGGLNLQNPTASVSTFFGLNRSEDPPRKVQKKRSSHW</sequence>
<comment type="caution">
    <text evidence="2">The sequence shown here is derived from an EMBL/GenBank/DDBJ whole genome shotgun (WGS) entry which is preliminary data.</text>
</comment>
<evidence type="ECO:0000313" key="3">
    <source>
        <dbReference type="Proteomes" id="UP001244011"/>
    </source>
</evidence>
<organism evidence="2 3">
    <name type="scientific">Phialemonium atrogriseum</name>
    <dbReference type="NCBI Taxonomy" id="1093897"/>
    <lineage>
        <taxon>Eukaryota</taxon>
        <taxon>Fungi</taxon>
        <taxon>Dikarya</taxon>
        <taxon>Ascomycota</taxon>
        <taxon>Pezizomycotina</taxon>
        <taxon>Sordariomycetes</taxon>
        <taxon>Sordariomycetidae</taxon>
        <taxon>Cephalothecales</taxon>
        <taxon>Cephalothecaceae</taxon>
        <taxon>Phialemonium</taxon>
    </lineage>
</organism>